<evidence type="ECO:0000313" key="8">
    <source>
        <dbReference type="EMBL" id="HIZ89166.1"/>
    </source>
</evidence>
<protein>
    <recommendedName>
        <fullName evidence="7">Endolytic murein transglycosylase</fullName>
        <ecNumber evidence="7">4.2.2.29</ecNumber>
    </recommendedName>
    <alternativeName>
        <fullName evidence="7">Peptidoglycan lytic transglycosylase</fullName>
    </alternativeName>
    <alternativeName>
        <fullName evidence="7">Peptidoglycan polymerization terminase</fullName>
    </alternativeName>
</protein>
<dbReference type="EC" id="4.2.2.29" evidence="7"/>
<keyword evidence="1 7" id="KW-1003">Cell membrane</keyword>
<dbReference type="GO" id="GO:0009252">
    <property type="term" value="P:peptidoglycan biosynthetic process"/>
    <property type="evidence" value="ECO:0007669"/>
    <property type="project" value="UniProtKB-UniRule"/>
</dbReference>
<keyword evidence="6 7" id="KW-0961">Cell wall biogenesis/degradation</keyword>
<dbReference type="Proteomes" id="UP000824176">
    <property type="component" value="Unassembled WGS sequence"/>
</dbReference>
<evidence type="ECO:0000313" key="9">
    <source>
        <dbReference type="Proteomes" id="UP000824176"/>
    </source>
</evidence>
<keyword evidence="3 7" id="KW-1133">Transmembrane helix</keyword>
<proteinExistence type="inferred from homology"/>
<dbReference type="PANTHER" id="PTHR30518:SF2">
    <property type="entry name" value="ENDOLYTIC MUREIN TRANSGLYCOSYLASE"/>
    <property type="match status" value="1"/>
</dbReference>
<dbReference type="GO" id="GO:0071555">
    <property type="term" value="P:cell wall organization"/>
    <property type="evidence" value="ECO:0007669"/>
    <property type="project" value="UniProtKB-KW"/>
</dbReference>
<dbReference type="Gene3D" id="3.30.1490.480">
    <property type="entry name" value="Endolytic murein transglycosylase"/>
    <property type="match status" value="1"/>
</dbReference>
<dbReference type="Pfam" id="PF02618">
    <property type="entry name" value="YceG"/>
    <property type="match status" value="1"/>
</dbReference>
<keyword evidence="5 7" id="KW-0456">Lyase</keyword>
<evidence type="ECO:0000256" key="2">
    <source>
        <dbReference type="ARBA" id="ARBA00022692"/>
    </source>
</evidence>
<dbReference type="GO" id="GO:0008932">
    <property type="term" value="F:lytic endotransglycosylase activity"/>
    <property type="evidence" value="ECO:0007669"/>
    <property type="project" value="UniProtKB-UniRule"/>
</dbReference>
<organism evidence="8 9">
    <name type="scientific">Candidatus Mucispirillum faecigallinarum</name>
    <dbReference type="NCBI Taxonomy" id="2838699"/>
    <lineage>
        <taxon>Bacteria</taxon>
        <taxon>Pseudomonadati</taxon>
        <taxon>Deferribacterota</taxon>
        <taxon>Deferribacteres</taxon>
        <taxon>Deferribacterales</taxon>
        <taxon>Mucispirillaceae</taxon>
        <taxon>Mucispirillum</taxon>
    </lineage>
</organism>
<dbReference type="AlphaFoldDB" id="A0A9D2KBJ1"/>
<evidence type="ECO:0000256" key="1">
    <source>
        <dbReference type="ARBA" id="ARBA00022475"/>
    </source>
</evidence>
<comment type="catalytic activity">
    <reaction evidence="7">
        <text>a peptidoglycan chain = a peptidoglycan chain with N-acetyl-1,6-anhydromuramyl-[peptide] at the reducing end + a peptidoglycan chain with N-acetylglucosamine at the non-reducing end.</text>
        <dbReference type="EC" id="4.2.2.29"/>
    </reaction>
</comment>
<feature type="site" description="Important for catalytic activity" evidence="7">
    <location>
        <position position="219"/>
    </location>
</feature>
<dbReference type="EMBL" id="DXAQ01000071">
    <property type="protein sequence ID" value="HIZ89166.1"/>
    <property type="molecule type" value="Genomic_DNA"/>
</dbReference>
<keyword evidence="4 7" id="KW-0472">Membrane</keyword>
<sequence length="338" mass="38539">MKKKVIISLVSLVILAAAAVIIAGVYFYSSSKSFLENNKVSAELFIEKGHSYSKLYKEIFKENTVPAGLDLYLRKVVKLPQNMKFGYYLADNITYSEFIYNIMNGVQSTVKVTVPEGFNLFDIANALEKAGVTKRDEFLNLVFNKEYVKKITGGDYESLEGFLFPGTYKFPKNFKANNVVDTMYSDFKKYLPADFKEKAASHGLTEYEALILASIVQKETYNVFEAPIVASVYYNRLNIDMILQADPTILYGKFLRGNFEIKIGRDDLRDETNIYNSYKHKGLPPTPICNPSLIALEAVANPAKTDYLFFVASKDGEHLFSETYDMHRRYVNEHQKNK</sequence>
<name>A0A9D2KBJ1_9BACT</name>
<comment type="function">
    <text evidence="7">Functions as a peptidoglycan terminase that cleaves nascent peptidoglycan strands endolytically to terminate their elongation.</text>
</comment>
<comment type="similarity">
    <text evidence="7">Belongs to the transglycosylase MltG family.</text>
</comment>
<evidence type="ECO:0000256" key="5">
    <source>
        <dbReference type="ARBA" id="ARBA00023239"/>
    </source>
</evidence>
<evidence type="ECO:0000256" key="3">
    <source>
        <dbReference type="ARBA" id="ARBA00022989"/>
    </source>
</evidence>
<gene>
    <name evidence="7 8" type="primary">mltG</name>
    <name evidence="8" type="ORF">H9804_04415</name>
</gene>
<comment type="caution">
    <text evidence="8">The sequence shown here is derived from an EMBL/GenBank/DDBJ whole genome shotgun (WGS) entry which is preliminary data.</text>
</comment>
<evidence type="ECO:0000256" key="7">
    <source>
        <dbReference type="HAMAP-Rule" id="MF_02065"/>
    </source>
</evidence>
<dbReference type="GO" id="GO:0005886">
    <property type="term" value="C:plasma membrane"/>
    <property type="evidence" value="ECO:0007669"/>
    <property type="project" value="UniProtKB-UniRule"/>
</dbReference>
<dbReference type="PANTHER" id="PTHR30518">
    <property type="entry name" value="ENDOLYTIC MUREIN TRANSGLYCOSYLASE"/>
    <property type="match status" value="1"/>
</dbReference>
<dbReference type="Gene3D" id="3.30.160.60">
    <property type="entry name" value="Classic Zinc Finger"/>
    <property type="match status" value="1"/>
</dbReference>
<dbReference type="NCBIfam" id="TIGR00247">
    <property type="entry name" value="endolytic transglycosylase MltG"/>
    <property type="match status" value="1"/>
</dbReference>
<evidence type="ECO:0000256" key="6">
    <source>
        <dbReference type="ARBA" id="ARBA00023316"/>
    </source>
</evidence>
<evidence type="ECO:0000256" key="4">
    <source>
        <dbReference type="ARBA" id="ARBA00023136"/>
    </source>
</evidence>
<reference evidence="8" key="2">
    <citation type="submission" date="2021-04" db="EMBL/GenBank/DDBJ databases">
        <authorList>
            <person name="Gilroy R."/>
        </authorList>
    </citation>
    <scope>NUCLEOTIDE SEQUENCE</scope>
    <source>
        <strain evidence="8">ChiW4-1371</strain>
    </source>
</reference>
<accession>A0A9D2KBJ1</accession>
<reference evidence="8" key="1">
    <citation type="journal article" date="2021" name="PeerJ">
        <title>Extensive microbial diversity within the chicken gut microbiome revealed by metagenomics and culture.</title>
        <authorList>
            <person name="Gilroy R."/>
            <person name="Ravi A."/>
            <person name="Getino M."/>
            <person name="Pursley I."/>
            <person name="Horton D.L."/>
            <person name="Alikhan N.F."/>
            <person name="Baker D."/>
            <person name="Gharbi K."/>
            <person name="Hall N."/>
            <person name="Watson M."/>
            <person name="Adriaenssens E.M."/>
            <person name="Foster-Nyarko E."/>
            <person name="Jarju S."/>
            <person name="Secka A."/>
            <person name="Antonio M."/>
            <person name="Oren A."/>
            <person name="Chaudhuri R.R."/>
            <person name="La Ragione R."/>
            <person name="Hildebrand F."/>
            <person name="Pallen M.J."/>
        </authorList>
    </citation>
    <scope>NUCLEOTIDE SEQUENCE</scope>
    <source>
        <strain evidence="8">ChiW4-1371</strain>
    </source>
</reference>
<dbReference type="CDD" id="cd08010">
    <property type="entry name" value="MltG_like"/>
    <property type="match status" value="1"/>
</dbReference>
<dbReference type="InterPro" id="IPR003770">
    <property type="entry name" value="MLTG-like"/>
</dbReference>
<keyword evidence="2 7" id="KW-0812">Transmembrane</keyword>
<dbReference type="HAMAP" id="MF_02065">
    <property type="entry name" value="MltG"/>
    <property type="match status" value="1"/>
</dbReference>